<comment type="subcellular location">
    <subcellularLocation>
        <location evidence="11">Cell membrane</location>
        <topology evidence="11">Multi-pass membrane protein</topology>
    </subcellularLocation>
</comment>
<keyword evidence="14" id="KW-1185">Reference proteome</keyword>
<dbReference type="Pfam" id="PF13091">
    <property type="entry name" value="PLDc_2"/>
    <property type="match status" value="2"/>
</dbReference>
<feature type="active site" evidence="11">
    <location>
        <position position="410"/>
    </location>
</feature>
<keyword evidence="9 11" id="KW-0594">Phospholipid biosynthesis</keyword>
<dbReference type="OrthoDB" id="9762009at2"/>
<dbReference type="CDD" id="cd09158">
    <property type="entry name" value="PLDc_EcCLS_like_2"/>
    <property type="match status" value="1"/>
</dbReference>
<feature type="active site" evidence="11">
    <location>
        <position position="232"/>
    </location>
</feature>
<feature type="active site" evidence="11">
    <location>
        <position position="417"/>
    </location>
</feature>
<accession>A0A191UDU5</accession>
<feature type="domain" description="PLD phosphodiesterase" evidence="12">
    <location>
        <begin position="227"/>
        <end position="254"/>
    </location>
</feature>
<name>A0A191UDU5_9BURK</name>
<dbReference type="CDD" id="cd09152">
    <property type="entry name" value="PLDc_EcCLS_like_1"/>
    <property type="match status" value="1"/>
</dbReference>
<dbReference type="EMBL" id="CP015922">
    <property type="protein sequence ID" value="ANI99184.1"/>
    <property type="molecule type" value="Genomic_DNA"/>
</dbReference>
<feature type="active site" evidence="11">
    <location>
        <position position="234"/>
    </location>
</feature>
<keyword evidence="10 11" id="KW-1208">Phospholipid metabolism</keyword>
<dbReference type="GO" id="GO:0005886">
    <property type="term" value="C:plasma membrane"/>
    <property type="evidence" value="ECO:0007669"/>
    <property type="project" value="UniProtKB-SubCell"/>
</dbReference>
<comment type="catalytic activity">
    <reaction evidence="11">
        <text>2 a 1,2-diacyl-sn-glycero-3-phospho-(1'-sn-glycerol) = a cardiolipin + glycerol</text>
        <dbReference type="Rhea" id="RHEA:31451"/>
        <dbReference type="ChEBI" id="CHEBI:17754"/>
        <dbReference type="ChEBI" id="CHEBI:62237"/>
        <dbReference type="ChEBI" id="CHEBI:64716"/>
    </reaction>
</comment>
<proteinExistence type="inferred from homology"/>
<evidence type="ECO:0000256" key="3">
    <source>
        <dbReference type="ARBA" id="ARBA00022679"/>
    </source>
</evidence>
<evidence type="ECO:0000256" key="9">
    <source>
        <dbReference type="ARBA" id="ARBA00023209"/>
    </source>
</evidence>
<evidence type="ECO:0000259" key="12">
    <source>
        <dbReference type="PROSITE" id="PS50035"/>
    </source>
</evidence>
<keyword evidence="6 11" id="KW-1133">Transmembrane helix</keyword>
<organism evidence="13 14">
    <name type="scientific">Polynucleobacter wuianus</name>
    <dbReference type="NCBI Taxonomy" id="1743168"/>
    <lineage>
        <taxon>Bacteria</taxon>
        <taxon>Pseudomonadati</taxon>
        <taxon>Pseudomonadota</taxon>
        <taxon>Betaproteobacteria</taxon>
        <taxon>Burkholderiales</taxon>
        <taxon>Burkholderiaceae</taxon>
        <taxon>Polynucleobacter</taxon>
    </lineage>
</organism>
<evidence type="ECO:0000256" key="10">
    <source>
        <dbReference type="ARBA" id="ARBA00023264"/>
    </source>
</evidence>
<evidence type="ECO:0000256" key="7">
    <source>
        <dbReference type="ARBA" id="ARBA00023098"/>
    </source>
</evidence>
<keyword evidence="2 11" id="KW-0444">Lipid biosynthesis</keyword>
<dbReference type="NCBIfam" id="TIGR04265">
    <property type="entry name" value="bac_cardiolipin"/>
    <property type="match status" value="1"/>
</dbReference>
<dbReference type="InterPro" id="IPR001736">
    <property type="entry name" value="PLipase_D/transphosphatidylase"/>
</dbReference>
<evidence type="ECO:0000256" key="4">
    <source>
        <dbReference type="ARBA" id="ARBA00022692"/>
    </source>
</evidence>
<dbReference type="KEGG" id="pwu:A8O14_03170"/>
<evidence type="ECO:0000256" key="2">
    <source>
        <dbReference type="ARBA" id="ARBA00022516"/>
    </source>
</evidence>
<gene>
    <name evidence="11" type="primary">clsA</name>
    <name evidence="13" type="ORF">A8O14_03170</name>
</gene>
<keyword evidence="8 11" id="KW-0472">Membrane</keyword>
<keyword evidence="4 11" id="KW-0812">Transmembrane</keyword>
<dbReference type="HAMAP" id="MF_00190">
    <property type="entry name" value="Cardiolipin_synth_ClsA"/>
    <property type="match status" value="1"/>
</dbReference>
<keyword evidence="3 11" id="KW-0808">Transferase</keyword>
<feature type="domain" description="PLD phosphodiesterase" evidence="12">
    <location>
        <begin position="405"/>
        <end position="432"/>
    </location>
</feature>
<comment type="similarity">
    <text evidence="11">Belongs to the phospholipase D family. Cardiolipin synthase subfamily. ClsA sub-subfamily.</text>
</comment>
<dbReference type="InterPro" id="IPR030840">
    <property type="entry name" value="CL_synthase_A"/>
</dbReference>
<dbReference type="GO" id="GO:0008808">
    <property type="term" value="F:cardiolipin synthase activity"/>
    <property type="evidence" value="ECO:0007669"/>
    <property type="project" value="UniProtKB-UniRule"/>
</dbReference>
<evidence type="ECO:0000256" key="11">
    <source>
        <dbReference type="HAMAP-Rule" id="MF_00190"/>
    </source>
</evidence>
<comment type="function">
    <text evidence="11">Catalyzes the reversible phosphatidyl group transfer from one phosphatidylglycerol molecule to another to form cardiolipin (CL) (diphosphatidylglycerol) and glycerol.</text>
</comment>
<keyword evidence="1 11" id="KW-1003">Cell membrane</keyword>
<evidence type="ECO:0000313" key="13">
    <source>
        <dbReference type="EMBL" id="ANI99184.1"/>
    </source>
</evidence>
<dbReference type="RefSeq" id="WP_068948189.1">
    <property type="nucleotide sequence ID" value="NZ_CP015922.1"/>
</dbReference>
<feature type="transmembrane region" description="Helical" evidence="11">
    <location>
        <begin position="20"/>
        <end position="38"/>
    </location>
</feature>
<dbReference type="SMART" id="SM00155">
    <property type="entry name" value="PLDc"/>
    <property type="match status" value="2"/>
</dbReference>
<feature type="active site" evidence="11">
    <location>
        <position position="239"/>
    </location>
</feature>
<dbReference type="STRING" id="1743168.A8O14_03170"/>
<evidence type="ECO:0000313" key="14">
    <source>
        <dbReference type="Proteomes" id="UP000078463"/>
    </source>
</evidence>
<evidence type="ECO:0000256" key="6">
    <source>
        <dbReference type="ARBA" id="ARBA00022989"/>
    </source>
</evidence>
<protein>
    <recommendedName>
        <fullName evidence="11">Cardiolipin synthase A</fullName>
        <shortName evidence="11">CL synthase</shortName>
        <ecNumber evidence="11">2.7.8.-</ecNumber>
    </recommendedName>
</protein>
<dbReference type="InterPro" id="IPR022924">
    <property type="entry name" value="Cardiolipin_synthase"/>
</dbReference>
<evidence type="ECO:0000256" key="5">
    <source>
        <dbReference type="ARBA" id="ARBA00022737"/>
    </source>
</evidence>
<dbReference type="AlphaFoldDB" id="A0A191UDU5"/>
<reference evidence="14" key="1">
    <citation type="submission" date="2016-05" db="EMBL/GenBank/DDBJ databases">
        <title>Polynucleobacter sp. QLW-P1FAT50C-4 genome.</title>
        <authorList>
            <person name="Hahn M.W."/>
        </authorList>
    </citation>
    <scope>NUCLEOTIDE SEQUENCE [LARGE SCALE GENOMIC DNA]</scope>
    <source>
        <strain evidence="14">QLW-P1FAT50C-4</strain>
    </source>
</reference>
<dbReference type="PANTHER" id="PTHR21248">
    <property type="entry name" value="CARDIOLIPIN SYNTHASE"/>
    <property type="match status" value="1"/>
</dbReference>
<dbReference type="InterPro" id="IPR025202">
    <property type="entry name" value="PLD-like_dom"/>
</dbReference>
<dbReference type="PROSITE" id="PS50035">
    <property type="entry name" value="PLD"/>
    <property type="match status" value="2"/>
</dbReference>
<evidence type="ECO:0000256" key="8">
    <source>
        <dbReference type="ARBA" id="ARBA00023136"/>
    </source>
</evidence>
<dbReference type="Gene3D" id="3.30.870.10">
    <property type="entry name" value="Endonuclease Chain A"/>
    <property type="match status" value="2"/>
</dbReference>
<keyword evidence="5" id="KW-0677">Repeat</keyword>
<evidence type="ECO:0000256" key="1">
    <source>
        <dbReference type="ARBA" id="ARBA00022475"/>
    </source>
</evidence>
<dbReference type="Proteomes" id="UP000078463">
    <property type="component" value="Chromosome"/>
</dbReference>
<dbReference type="GO" id="GO:0032049">
    <property type="term" value="P:cardiolipin biosynthetic process"/>
    <property type="evidence" value="ECO:0007669"/>
    <property type="project" value="UniProtKB-UniRule"/>
</dbReference>
<keyword evidence="7 11" id="KW-0443">Lipid metabolism</keyword>
<feature type="active site" evidence="11">
    <location>
        <position position="412"/>
    </location>
</feature>
<sequence>MNDLLGFFINTHSVLNLRLIFLAHFLLVTYFIFIIISVRRPVGVAFAWIFIVMTFPLLGIGLYILIGERPVGRALTRKIIRMNREYENITKLMRQQFIGDREKLPLEGRALSLLAESKNGSPVVAGNKIELHSNSLKILQNFVDEINQAKKSLHLEFYIWALGGDADRVCEALIAAAQRGVACRVLLDSLGSKDWFKSSWPGRFRKAGIQVTEALPIQVGRFQFRRADLRLHRKIFVIDGAVVWTGSMNLVDPRTFKQDSGVGEWVDAMVRIEGPVASQFELTFSFDWSVDNPKITHFDDREPPVSPHEGGALAQEFSSGPVYRDDILYQVLLSAIMDAREELTITTPYFGPDDGLLQALMAAAARGVEVTLIVPKLNDSKLVAWSSRSFYDDLLNAGVRIAEFHGGLLHTKSLLIDKRIAIFGSVNFDQRSLRLNFEISLIVYNNDFCSKLEKLINSYLAQSDFVDSKIWAKRPRWHHYLENAAHLTSPLL</sequence>
<feature type="transmembrane region" description="Helical" evidence="11">
    <location>
        <begin position="45"/>
        <end position="66"/>
    </location>
</feature>
<dbReference type="PANTHER" id="PTHR21248:SF22">
    <property type="entry name" value="PHOSPHOLIPASE D"/>
    <property type="match status" value="1"/>
</dbReference>
<dbReference type="SUPFAM" id="SSF56024">
    <property type="entry name" value="Phospholipase D/nuclease"/>
    <property type="match status" value="2"/>
</dbReference>
<dbReference type="EC" id="2.7.8.-" evidence="11"/>